<organism evidence="1 2">
    <name type="scientific">Chryseobacterium kimseyorum</name>
    <dbReference type="NCBI Taxonomy" id="2984028"/>
    <lineage>
        <taxon>Bacteria</taxon>
        <taxon>Pseudomonadati</taxon>
        <taxon>Bacteroidota</taxon>
        <taxon>Flavobacteriia</taxon>
        <taxon>Flavobacteriales</taxon>
        <taxon>Weeksellaceae</taxon>
        <taxon>Chryseobacterium group</taxon>
        <taxon>Chryseobacterium</taxon>
    </lineage>
</organism>
<dbReference type="RefSeq" id="WP_264749020.1">
    <property type="nucleotide sequence ID" value="NZ_JAPDHW010000002.1"/>
</dbReference>
<dbReference type="Proteomes" id="UP001163731">
    <property type="component" value="Unassembled WGS sequence"/>
</dbReference>
<comment type="caution">
    <text evidence="1">The sequence shown here is derived from an EMBL/GenBank/DDBJ whole genome shotgun (WGS) entry which is preliminary data.</text>
</comment>
<keyword evidence="2" id="KW-1185">Reference proteome</keyword>
<sequence>MKEITLSKKELQHRLNSIKINSKGLKPRKYGVSVKYFSGNEAKPYKRIDYEVVADLQIIDGTGFIRFDKDNISTTSTARILLMKLFPTEFQNQSIPLKPLLTKEEILPAKFLLPQKRVFGKWM</sequence>
<dbReference type="EMBL" id="JAPDHW010000002">
    <property type="protein sequence ID" value="MCW3167781.1"/>
    <property type="molecule type" value="Genomic_DNA"/>
</dbReference>
<name>A0ABT3HVG6_9FLAO</name>
<gene>
    <name evidence="1" type="ORF">OMO38_04490</name>
</gene>
<evidence type="ECO:0000313" key="1">
    <source>
        <dbReference type="EMBL" id="MCW3167781.1"/>
    </source>
</evidence>
<protein>
    <submittedName>
        <fullName evidence="1">Uncharacterized protein</fullName>
    </submittedName>
</protein>
<evidence type="ECO:0000313" key="2">
    <source>
        <dbReference type="Proteomes" id="UP001163731"/>
    </source>
</evidence>
<accession>A0ABT3HVG6</accession>
<proteinExistence type="predicted"/>
<reference evidence="1" key="1">
    <citation type="submission" date="2022-10" db="EMBL/GenBank/DDBJ databases">
        <title>Chryseobacterium babae sp. nov. isolated from the gut of the beetle Oryctes rhinoceros, and Chryseobacterium kimseyorum sp. nov., isolated from a stick insect rearing cage.</title>
        <authorList>
            <person name="Shelomi M."/>
            <person name="Han C.-J."/>
            <person name="Chen W.-M."/>
            <person name="Chen H.-K."/>
            <person name="Liaw S.-J."/>
            <person name="Muhle E."/>
            <person name="Clermont D."/>
        </authorList>
    </citation>
    <scope>NUCLEOTIDE SEQUENCE</scope>
    <source>
        <strain evidence="1">09-1422</strain>
    </source>
</reference>